<sequence>MNPYSSVFHPDGEEMPPHAQYGRDEQLLADSTFPLGGLLKKPAQEAEKPEQRRFSVQPPALRRRRFPG</sequence>
<organism evidence="2 3">
    <name type="scientific">Streptomyces demainii</name>
    <dbReference type="NCBI Taxonomy" id="588122"/>
    <lineage>
        <taxon>Bacteria</taxon>
        <taxon>Bacillati</taxon>
        <taxon>Actinomycetota</taxon>
        <taxon>Actinomycetes</taxon>
        <taxon>Kitasatosporales</taxon>
        <taxon>Streptomycetaceae</taxon>
        <taxon>Streptomyces</taxon>
    </lineage>
</organism>
<dbReference type="EMBL" id="JAURUE010000005">
    <property type="protein sequence ID" value="MDP9616463.1"/>
    <property type="molecule type" value="Genomic_DNA"/>
</dbReference>
<dbReference type="RefSeq" id="WP_307112428.1">
    <property type="nucleotide sequence ID" value="NZ_JAURUE010000005.1"/>
</dbReference>
<evidence type="ECO:0000313" key="2">
    <source>
        <dbReference type="EMBL" id="MDP9616463.1"/>
    </source>
</evidence>
<feature type="region of interest" description="Disordered" evidence="1">
    <location>
        <begin position="42"/>
        <end position="68"/>
    </location>
</feature>
<dbReference type="Proteomes" id="UP001234880">
    <property type="component" value="Unassembled WGS sequence"/>
</dbReference>
<name>A0ABT9L700_9ACTN</name>
<proteinExistence type="predicted"/>
<reference evidence="2 3" key="1">
    <citation type="submission" date="2023-07" db="EMBL/GenBank/DDBJ databases">
        <title>Sequencing the genomes of 1000 actinobacteria strains.</title>
        <authorList>
            <person name="Klenk H.-P."/>
        </authorList>
    </citation>
    <scope>NUCLEOTIDE SEQUENCE [LARGE SCALE GENOMIC DNA]</scope>
    <source>
        <strain evidence="2 3">DSM 41600</strain>
    </source>
</reference>
<feature type="compositionally biased region" description="Basic and acidic residues" evidence="1">
    <location>
        <begin position="10"/>
        <end position="24"/>
    </location>
</feature>
<gene>
    <name evidence="2" type="ORF">JOF35_008821</name>
</gene>
<evidence type="ECO:0000256" key="1">
    <source>
        <dbReference type="SAM" id="MobiDB-lite"/>
    </source>
</evidence>
<keyword evidence="3" id="KW-1185">Reference proteome</keyword>
<protein>
    <submittedName>
        <fullName evidence="2">Uncharacterized protein</fullName>
    </submittedName>
</protein>
<accession>A0ABT9L700</accession>
<feature type="region of interest" description="Disordered" evidence="1">
    <location>
        <begin position="1"/>
        <end position="24"/>
    </location>
</feature>
<feature type="compositionally biased region" description="Basic and acidic residues" evidence="1">
    <location>
        <begin position="42"/>
        <end position="53"/>
    </location>
</feature>
<comment type="caution">
    <text evidence="2">The sequence shown here is derived from an EMBL/GenBank/DDBJ whole genome shotgun (WGS) entry which is preliminary data.</text>
</comment>
<evidence type="ECO:0000313" key="3">
    <source>
        <dbReference type="Proteomes" id="UP001234880"/>
    </source>
</evidence>